<dbReference type="EMBL" id="ASHM01106340">
    <property type="protein sequence ID" value="PNX68743.1"/>
    <property type="molecule type" value="Genomic_DNA"/>
</dbReference>
<proteinExistence type="predicted"/>
<dbReference type="AlphaFoldDB" id="A0A2K3KR53"/>
<feature type="non-terminal residue" evidence="1">
    <location>
        <position position="1"/>
    </location>
</feature>
<comment type="caution">
    <text evidence="1">The sequence shown here is derived from an EMBL/GenBank/DDBJ whole genome shotgun (WGS) entry which is preliminary data.</text>
</comment>
<organism evidence="1 2">
    <name type="scientific">Trifolium pratense</name>
    <name type="common">Red clover</name>
    <dbReference type="NCBI Taxonomy" id="57577"/>
    <lineage>
        <taxon>Eukaryota</taxon>
        <taxon>Viridiplantae</taxon>
        <taxon>Streptophyta</taxon>
        <taxon>Embryophyta</taxon>
        <taxon>Tracheophyta</taxon>
        <taxon>Spermatophyta</taxon>
        <taxon>Magnoliopsida</taxon>
        <taxon>eudicotyledons</taxon>
        <taxon>Gunneridae</taxon>
        <taxon>Pentapetalae</taxon>
        <taxon>rosids</taxon>
        <taxon>fabids</taxon>
        <taxon>Fabales</taxon>
        <taxon>Fabaceae</taxon>
        <taxon>Papilionoideae</taxon>
        <taxon>50 kb inversion clade</taxon>
        <taxon>NPAAA clade</taxon>
        <taxon>Hologalegina</taxon>
        <taxon>IRL clade</taxon>
        <taxon>Trifolieae</taxon>
        <taxon>Trifolium</taxon>
    </lineage>
</organism>
<gene>
    <name evidence="1" type="ORF">L195_g056335</name>
</gene>
<protein>
    <submittedName>
        <fullName evidence="1">Uncharacterized protein</fullName>
    </submittedName>
</protein>
<reference evidence="1 2" key="2">
    <citation type="journal article" date="2017" name="Front. Plant Sci.">
        <title>Gene Classification and Mining of Molecular Markers Useful in Red Clover (Trifolium pratense) Breeding.</title>
        <authorList>
            <person name="Istvanek J."/>
            <person name="Dluhosova J."/>
            <person name="Dluhos P."/>
            <person name="Patkova L."/>
            <person name="Nedelnik J."/>
            <person name="Repkova J."/>
        </authorList>
    </citation>
    <scope>NUCLEOTIDE SEQUENCE [LARGE SCALE GENOMIC DNA]</scope>
    <source>
        <strain evidence="2">cv. Tatra</strain>
        <tissue evidence="1">Young leaves</tissue>
    </source>
</reference>
<accession>A0A2K3KR53</accession>
<evidence type="ECO:0000313" key="1">
    <source>
        <dbReference type="EMBL" id="PNX68743.1"/>
    </source>
</evidence>
<reference evidence="1 2" key="1">
    <citation type="journal article" date="2014" name="Am. J. Bot.">
        <title>Genome assembly and annotation for red clover (Trifolium pratense; Fabaceae).</title>
        <authorList>
            <person name="Istvanek J."/>
            <person name="Jaros M."/>
            <person name="Krenek A."/>
            <person name="Repkova J."/>
        </authorList>
    </citation>
    <scope>NUCLEOTIDE SEQUENCE [LARGE SCALE GENOMIC DNA]</scope>
    <source>
        <strain evidence="2">cv. Tatra</strain>
        <tissue evidence="1">Young leaves</tissue>
    </source>
</reference>
<evidence type="ECO:0000313" key="2">
    <source>
        <dbReference type="Proteomes" id="UP000236291"/>
    </source>
</evidence>
<sequence>GTQPPLLQQGLTRANVGAVALSD</sequence>
<name>A0A2K3KR53_TRIPR</name>
<dbReference type="Proteomes" id="UP000236291">
    <property type="component" value="Unassembled WGS sequence"/>
</dbReference>